<evidence type="ECO:0000313" key="1">
    <source>
        <dbReference type="EMBL" id="JAD96331.1"/>
    </source>
</evidence>
<reference evidence="1" key="1">
    <citation type="submission" date="2014-09" db="EMBL/GenBank/DDBJ databases">
        <authorList>
            <person name="Magalhaes I.L.F."/>
            <person name="Oliveira U."/>
            <person name="Santos F.R."/>
            <person name="Vidigal T.H.D.A."/>
            <person name="Brescovit A.D."/>
            <person name="Santos A.J."/>
        </authorList>
    </citation>
    <scope>NUCLEOTIDE SEQUENCE</scope>
    <source>
        <tissue evidence="1">Shoot tissue taken approximately 20 cm above the soil surface</tissue>
    </source>
</reference>
<organism evidence="1">
    <name type="scientific">Arundo donax</name>
    <name type="common">Giant reed</name>
    <name type="synonym">Donax arundinaceus</name>
    <dbReference type="NCBI Taxonomy" id="35708"/>
    <lineage>
        <taxon>Eukaryota</taxon>
        <taxon>Viridiplantae</taxon>
        <taxon>Streptophyta</taxon>
        <taxon>Embryophyta</taxon>
        <taxon>Tracheophyta</taxon>
        <taxon>Spermatophyta</taxon>
        <taxon>Magnoliopsida</taxon>
        <taxon>Liliopsida</taxon>
        <taxon>Poales</taxon>
        <taxon>Poaceae</taxon>
        <taxon>PACMAD clade</taxon>
        <taxon>Arundinoideae</taxon>
        <taxon>Arundineae</taxon>
        <taxon>Arundo</taxon>
    </lineage>
</organism>
<sequence length="36" mass="3903">MITSTPTRTSTQNVVKIPSCIVGLLFNKMYTSSPSV</sequence>
<dbReference type="EMBL" id="GBRH01201564">
    <property type="protein sequence ID" value="JAD96331.1"/>
    <property type="molecule type" value="Transcribed_RNA"/>
</dbReference>
<dbReference type="AlphaFoldDB" id="A0A0A9E8D1"/>
<proteinExistence type="predicted"/>
<protein>
    <submittedName>
        <fullName evidence="1">Uncharacterized protein</fullName>
    </submittedName>
</protein>
<reference evidence="1" key="2">
    <citation type="journal article" date="2015" name="Data Brief">
        <title>Shoot transcriptome of the giant reed, Arundo donax.</title>
        <authorList>
            <person name="Barrero R.A."/>
            <person name="Guerrero F.D."/>
            <person name="Moolhuijzen P."/>
            <person name="Goolsby J.A."/>
            <person name="Tidwell J."/>
            <person name="Bellgard S.E."/>
            <person name="Bellgard M.I."/>
        </authorList>
    </citation>
    <scope>NUCLEOTIDE SEQUENCE</scope>
    <source>
        <tissue evidence="1">Shoot tissue taken approximately 20 cm above the soil surface</tissue>
    </source>
</reference>
<accession>A0A0A9E8D1</accession>
<name>A0A0A9E8D1_ARUDO</name>